<feature type="transmembrane region" description="Helical" evidence="6">
    <location>
        <begin position="376"/>
        <end position="393"/>
    </location>
</feature>
<feature type="transmembrane region" description="Helical" evidence="6">
    <location>
        <begin position="534"/>
        <end position="557"/>
    </location>
</feature>
<feature type="compositionally biased region" description="Low complexity" evidence="5">
    <location>
        <begin position="58"/>
        <end position="69"/>
    </location>
</feature>
<feature type="compositionally biased region" description="Basic residues" evidence="5">
    <location>
        <begin position="75"/>
        <end position="84"/>
    </location>
</feature>
<name>A0A7R9TDF4_9VIRI</name>
<keyword evidence="4 6" id="KW-0472">Membrane</keyword>
<dbReference type="InterPro" id="IPR005496">
    <property type="entry name" value="Integral_membrane_TerC"/>
</dbReference>
<dbReference type="AlphaFoldDB" id="A0A7R9TDF4"/>
<keyword evidence="3 6" id="KW-1133">Transmembrane helix</keyword>
<dbReference type="GO" id="GO:0016020">
    <property type="term" value="C:membrane"/>
    <property type="evidence" value="ECO:0007669"/>
    <property type="project" value="UniProtKB-SubCell"/>
</dbReference>
<organism evidence="7">
    <name type="scientific">Prasinoderma coloniale</name>
    <dbReference type="NCBI Taxonomy" id="156133"/>
    <lineage>
        <taxon>Eukaryota</taxon>
        <taxon>Viridiplantae</taxon>
        <taxon>Prasinodermophyta</taxon>
        <taxon>Prasinodermophyceae</taxon>
        <taxon>Prasinodermales</taxon>
        <taxon>Prasinodermaceae</taxon>
        <taxon>Prasinoderma</taxon>
    </lineage>
</organism>
<dbReference type="EMBL" id="HBDZ01002862">
    <property type="protein sequence ID" value="CAD8231906.1"/>
    <property type="molecule type" value="Transcribed_RNA"/>
</dbReference>
<evidence type="ECO:0000313" key="7">
    <source>
        <dbReference type="EMBL" id="CAD8231906.1"/>
    </source>
</evidence>
<feature type="transmembrane region" description="Helical" evidence="6">
    <location>
        <begin position="564"/>
        <end position="584"/>
    </location>
</feature>
<feature type="region of interest" description="Disordered" evidence="5">
    <location>
        <begin position="651"/>
        <end position="683"/>
    </location>
</feature>
<evidence type="ECO:0000256" key="5">
    <source>
        <dbReference type="SAM" id="MobiDB-lite"/>
    </source>
</evidence>
<feature type="transmembrane region" description="Helical" evidence="6">
    <location>
        <begin position="437"/>
        <end position="458"/>
    </location>
</feature>
<feature type="transmembrane region" description="Helical" evidence="6">
    <location>
        <begin position="621"/>
        <end position="642"/>
    </location>
</feature>
<feature type="region of interest" description="Disordered" evidence="5">
    <location>
        <begin position="248"/>
        <end position="275"/>
    </location>
</feature>
<comment type="subcellular location">
    <subcellularLocation>
        <location evidence="1">Membrane</location>
        <topology evidence="1">Multi-pass membrane protein</topology>
    </subcellularLocation>
</comment>
<evidence type="ECO:0000256" key="2">
    <source>
        <dbReference type="ARBA" id="ARBA00022692"/>
    </source>
</evidence>
<feature type="region of interest" description="Disordered" evidence="5">
    <location>
        <begin position="176"/>
        <end position="201"/>
    </location>
</feature>
<dbReference type="Pfam" id="PF03741">
    <property type="entry name" value="TerC"/>
    <property type="match status" value="1"/>
</dbReference>
<feature type="region of interest" description="Disordered" evidence="5">
    <location>
        <begin position="713"/>
        <end position="778"/>
    </location>
</feature>
<evidence type="ECO:0000256" key="1">
    <source>
        <dbReference type="ARBA" id="ARBA00004141"/>
    </source>
</evidence>
<feature type="transmembrane region" description="Helical" evidence="6">
    <location>
        <begin position="596"/>
        <end position="614"/>
    </location>
</feature>
<evidence type="ECO:0000256" key="6">
    <source>
        <dbReference type="SAM" id="Phobius"/>
    </source>
</evidence>
<evidence type="ECO:0000256" key="3">
    <source>
        <dbReference type="ARBA" id="ARBA00022989"/>
    </source>
</evidence>
<feature type="compositionally biased region" description="Low complexity" evidence="5">
    <location>
        <begin position="85"/>
        <end position="94"/>
    </location>
</feature>
<evidence type="ECO:0000256" key="4">
    <source>
        <dbReference type="ARBA" id="ARBA00023136"/>
    </source>
</evidence>
<gene>
    <name evidence="7" type="ORF">PCOL08062_LOCUS2258</name>
</gene>
<sequence>MPRSVGAGAAARRATLAMRRGRRLRAAARAVIAASRFCKAGSGELLVKSALSSDEELGNSSGHSEGSSDSDSRARRSLRRRHSGGARIRASAGGAKRGSRRTKSAGAMLDGGGATAAERGLLTRESLRRRGSANNIDGGNAFAAPRGGSCPPPGEIVEAGPHSEFQAEVGVDVRDGRGASEGAAPLAPPNDDAIGHSDSAVNYDGSIASEAAATDAWDKHKRQQASTAASAAAHAEDFRLVDIQHEIQSSDDDHPHMLPYMGSSASEDGEDDEGARLLSRASNTSQEGAEAGARAGDAGKNGWGNLRVFVPSALRFSLPPPRRPRPRLSGIRRLSRVASSTFIRGFERVGSASNAVGRGVAVVARSAASGAAHTKLLLWVAASTIFGLGMFLYKGPSSVAEYFAGYLVEQSLSVDNLFVFNLVFSYFRVPAFAQDKALAWGIVGAAIMRAIFIILGAALLQRFEWLLGIFALILVYSSIKLLFDDGGDDDDGDLSDNWTVKLCRKLIPVTDRYEGDNFISAQRSPTGRRRFTPLVLVVAVIEISDVVFAVDSIPAVFGITQDAFVVYTSNMFAILSLRALYAFVHHAVASARFLQPAVAITLFFIGVKMVLALADVVKVPVGASLGIVSAILGTGVALSVAFPAPLCDDATDPMSPPRGVHARSSAGQGSDSTDGRGHAQTLPCDEEQGMLGAMFSPPHPAGKALVTMPTLVESPSQEGISSSRSMGSRSGGGDSTLSPIASAAGDAHDGACSDEEERPNDSESAALLPEITPHSAAP</sequence>
<dbReference type="NCBIfam" id="TIGR03718">
    <property type="entry name" value="R_switched_Alx"/>
    <property type="match status" value="1"/>
</dbReference>
<accession>A0A7R9TDF4</accession>
<protein>
    <submittedName>
        <fullName evidence="7">Uncharacterized protein</fullName>
    </submittedName>
</protein>
<feature type="region of interest" description="Disordered" evidence="5">
    <location>
        <begin position="54"/>
        <end position="159"/>
    </location>
</feature>
<dbReference type="PANTHER" id="PTHR30238:SF0">
    <property type="entry name" value="THYLAKOID MEMBRANE PROTEIN TERC, CHLOROPLASTIC"/>
    <property type="match status" value="1"/>
</dbReference>
<feature type="compositionally biased region" description="Low complexity" evidence="5">
    <location>
        <begin position="716"/>
        <end position="728"/>
    </location>
</feature>
<feature type="transmembrane region" description="Helical" evidence="6">
    <location>
        <begin position="465"/>
        <end position="483"/>
    </location>
</feature>
<dbReference type="InterPro" id="IPR022369">
    <property type="entry name" value="Integral_membrane_TerC_rswitch"/>
</dbReference>
<keyword evidence="2 6" id="KW-0812">Transmembrane</keyword>
<reference evidence="7" key="1">
    <citation type="submission" date="2021-01" db="EMBL/GenBank/DDBJ databases">
        <authorList>
            <person name="Corre E."/>
            <person name="Pelletier E."/>
            <person name="Niang G."/>
            <person name="Scheremetjew M."/>
            <person name="Finn R."/>
            <person name="Kale V."/>
            <person name="Holt S."/>
            <person name="Cochrane G."/>
            <person name="Meng A."/>
            <person name="Brown T."/>
            <person name="Cohen L."/>
        </authorList>
    </citation>
    <scope>NUCLEOTIDE SEQUENCE</scope>
    <source>
        <strain evidence="7">CCMP1413</strain>
    </source>
</reference>
<dbReference type="PANTHER" id="PTHR30238">
    <property type="entry name" value="MEMBRANE BOUND PREDICTED REDOX MODULATOR"/>
    <property type="match status" value="1"/>
</dbReference>
<proteinExistence type="predicted"/>